<evidence type="ECO:0000256" key="1">
    <source>
        <dbReference type="ARBA" id="ARBA00004496"/>
    </source>
</evidence>
<dbReference type="PANTHER" id="PTHR11544">
    <property type="entry name" value="COLD SHOCK DOMAIN CONTAINING PROTEINS"/>
    <property type="match status" value="1"/>
</dbReference>
<dbReference type="Gene3D" id="6.20.370.130">
    <property type="match status" value="1"/>
</dbReference>
<dbReference type="GO" id="GO:0010468">
    <property type="term" value="P:regulation of gene expression"/>
    <property type="evidence" value="ECO:0007669"/>
    <property type="project" value="UniProtKB-ARBA"/>
</dbReference>
<dbReference type="Pfam" id="PF00313">
    <property type="entry name" value="CSD"/>
    <property type="match status" value="1"/>
</dbReference>
<evidence type="ECO:0000313" key="5">
    <source>
        <dbReference type="EMBL" id="SDX40435.1"/>
    </source>
</evidence>
<gene>
    <name evidence="5" type="ORF">SAMN05660923_02257</name>
</gene>
<dbReference type="InterPro" id="IPR002059">
    <property type="entry name" value="CSP_DNA-bd"/>
</dbReference>
<name>A0A1H3BF72_9FIRM</name>
<dbReference type="PROSITE" id="PS51857">
    <property type="entry name" value="CSD_2"/>
    <property type="match status" value="1"/>
</dbReference>
<organism evidence="5 6">
    <name type="scientific">Tepidimicrobium xylanilyticum</name>
    <dbReference type="NCBI Taxonomy" id="1123352"/>
    <lineage>
        <taxon>Bacteria</taxon>
        <taxon>Bacillati</taxon>
        <taxon>Bacillota</taxon>
        <taxon>Tissierellia</taxon>
        <taxon>Tissierellales</taxon>
        <taxon>Tepidimicrobiaceae</taxon>
        <taxon>Tepidimicrobium</taxon>
    </lineage>
</organism>
<reference evidence="5 6" key="1">
    <citation type="submission" date="2016-10" db="EMBL/GenBank/DDBJ databases">
        <authorList>
            <person name="de Groot N.N."/>
        </authorList>
    </citation>
    <scope>NUCLEOTIDE SEQUENCE [LARGE SCALE GENOMIC DNA]</scope>
    <source>
        <strain evidence="5 6">DSM 23310</strain>
    </source>
</reference>
<dbReference type="InterPro" id="IPR019844">
    <property type="entry name" value="CSD_CS"/>
</dbReference>
<dbReference type="InterPro" id="IPR012340">
    <property type="entry name" value="NA-bd_OB-fold"/>
</dbReference>
<dbReference type="PROSITE" id="PS00352">
    <property type="entry name" value="CSD_1"/>
    <property type="match status" value="1"/>
</dbReference>
<dbReference type="SMART" id="SM00357">
    <property type="entry name" value="CSP"/>
    <property type="match status" value="1"/>
</dbReference>
<keyword evidence="5" id="KW-0238">DNA-binding</keyword>
<evidence type="ECO:0000256" key="3">
    <source>
        <dbReference type="RuleBase" id="RU000408"/>
    </source>
</evidence>
<keyword evidence="6" id="KW-1185">Reference proteome</keyword>
<dbReference type="SUPFAM" id="SSF50249">
    <property type="entry name" value="Nucleic acid-binding proteins"/>
    <property type="match status" value="1"/>
</dbReference>
<comment type="subcellular location">
    <subcellularLocation>
        <location evidence="1 3">Cytoplasm</location>
    </subcellularLocation>
</comment>
<dbReference type="Proteomes" id="UP000198828">
    <property type="component" value="Unassembled WGS sequence"/>
</dbReference>
<dbReference type="InterPro" id="IPR050181">
    <property type="entry name" value="Cold_shock_domain"/>
</dbReference>
<dbReference type="GO" id="GO:0005737">
    <property type="term" value="C:cytoplasm"/>
    <property type="evidence" value="ECO:0007669"/>
    <property type="project" value="UniProtKB-SubCell"/>
</dbReference>
<dbReference type="EMBL" id="FNNG01000010">
    <property type="protein sequence ID" value="SDX40435.1"/>
    <property type="molecule type" value="Genomic_DNA"/>
</dbReference>
<dbReference type="InterPro" id="IPR011129">
    <property type="entry name" value="CSD"/>
</dbReference>
<dbReference type="SMR" id="A0A1H3BF72"/>
<dbReference type="RefSeq" id="WP_093753740.1">
    <property type="nucleotide sequence ID" value="NZ_BSYN01000005.1"/>
</dbReference>
<keyword evidence="2" id="KW-0963">Cytoplasm</keyword>
<proteinExistence type="predicted"/>
<dbReference type="InterPro" id="IPR012156">
    <property type="entry name" value="Cold_shock_CspA"/>
</dbReference>
<dbReference type="PIRSF" id="PIRSF002599">
    <property type="entry name" value="Cold_shock_A"/>
    <property type="match status" value="1"/>
</dbReference>
<dbReference type="PRINTS" id="PR00050">
    <property type="entry name" value="COLDSHOCK"/>
</dbReference>
<protein>
    <submittedName>
        <fullName evidence="5">Cold-shock DNA-binding protein family</fullName>
    </submittedName>
</protein>
<evidence type="ECO:0000259" key="4">
    <source>
        <dbReference type="PROSITE" id="PS51857"/>
    </source>
</evidence>
<evidence type="ECO:0000313" key="6">
    <source>
        <dbReference type="Proteomes" id="UP000198828"/>
    </source>
</evidence>
<accession>A0A1H3BF72</accession>
<sequence length="66" mass="7288">MVKGTVKWFNATKGYGFISTEDGEDVFVHYSAIESDGFKTLEEGQSVEFEIVQGEKGPQATNVIKL</sequence>
<dbReference type="AlphaFoldDB" id="A0A1H3BF72"/>
<dbReference type="GO" id="GO:0003677">
    <property type="term" value="F:DNA binding"/>
    <property type="evidence" value="ECO:0007669"/>
    <property type="project" value="UniProtKB-KW"/>
</dbReference>
<dbReference type="OrthoDB" id="9805039at2"/>
<dbReference type="GO" id="GO:0051252">
    <property type="term" value="P:regulation of RNA metabolic process"/>
    <property type="evidence" value="ECO:0007669"/>
    <property type="project" value="UniProtKB-ARBA"/>
</dbReference>
<dbReference type="FunFam" id="2.40.50.140:FF:000006">
    <property type="entry name" value="Cold shock protein CspC"/>
    <property type="match status" value="1"/>
</dbReference>
<dbReference type="Gene3D" id="2.40.50.140">
    <property type="entry name" value="Nucleic acid-binding proteins"/>
    <property type="match status" value="1"/>
</dbReference>
<feature type="domain" description="CSD" evidence="4">
    <location>
        <begin position="1"/>
        <end position="65"/>
    </location>
</feature>
<dbReference type="CDD" id="cd04458">
    <property type="entry name" value="CSP_CDS"/>
    <property type="match status" value="1"/>
</dbReference>
<evidence type="ECO:0000256" key="2">
    <source>
        <dbReference type="ARBA" id="ARBA00022490"/>
    </source>
</evidence>